<keyword evidence="2" id="KW-0812">Transmembrane</keyword>
<evidence type="ECO:0000313" key="5">
    <source>
        <dbReference type="Proteomes" id="UP000002630"/>
    </source>
</evidence>
<keyword evidence="5" id="KW-1185">Reference proteome</keyword>
<dbReference type="AlphaFoldDB" id="D7G131"/>
<protein>
    <recommendedName>
        <fullName evidence="3">CAAX prenyl protease 2/Lysostaphin resistance protein A-like domain-containing protein</fullName>
    </recommendedName>
</protein>
<evidence type="ECO:0000259" key="3">
    <source>
        <dbReference type="Pfam" id="PF02517"/>
    </source>
</evidence>
<gene>
    <name evidence="4" type="ORF">Esi_0431_0007</name>
</gene>
<reference evidence="4 5" key="1">
    <citation type="journal article" date="2010" name="Nature">
        <title>The Ectocarpus genome and the independent evolution of multicellularity in brown algae.</title>
        <authorList>
            <person name="Cock J.M."/>
            <person name="Sterck L."/>
            <person name="Rouze P."/>
            <person name="Scornet D."/>
            <person name="Allen A.E."/>
            <person name="Amoutzias G."/>
            <person name="Anthouard V."/>
            <person name="Artiguenave F."/>
            <person name="Aury J.M."/>
            <person name="Badger J.H."/>
            <person name="Beszteri B."/>
            <person name="Billiau K."/>
            <person name="Bonnet E."/>
            <person name="Bothwell J.H."/>
            <person name="Bowler C."/>
            <person name="Boyen C."/>
            <person name="Brownlee C."/>
            <person name="Carrano C.J."/>
            <person name="Charrier B."/>
            <person name="Cho G.Y."/>
            <person name="Coelho S.M."/>
            <person name="Collen J."/>
            <person name="Corre E."/>
            <person name="Da Silva C."/>
            <person name="Delage L."/>
            <person name="Delaroque N."/>
            <person name="Dittami S.M."/>
            <person name="Doulbeau S."/>
            <person name="Elias M."/>
            <person name="Farnham G."/>
            <person name="Gachon C.M."/>
            <person name="Gschloessl B."/>
            <person name="Heesch S."/>
            <person name="Jabbari K."/>
            <person name="Jubin C."/>
            <person name="Kawai H."/>
            <person name="Kimura K."/>
            <person name="Kloareg B."/>
            <person name="Kupper F.C."/>
            <person name="Lang D."/>
            <person name="Le Bail A."/>
            <person name="Leblanc C."/>
            <person name="Lerouge P."/>
            <person name="Lohr M."/>
            <person name="Lopez P.J."/>
            <person name="Martens C."/>
            <person name="Maumus F."/>
            <person name="Michel G."/>
            <person name="Miranda-Saavedra D."/>
            <person name="Morales J."/>
            <person name="Moreau H."/>
            <person name="Motomura T."/>
            <person name="Nagasato C."/>
            <person name="Napoli C.A."/>
            <person name="Nelson D.R."/>
            <person name="Nyvall-Collen P."/>
            <person name="Peters A.F."/>
            <person name="Pommier C."/>
            <person name="Potin P."/>
            <person name="Poulain J."/>
            <person name="Quesneville H."/>
            <person name="Read B."/>
            <person name="Rensing S.A."/>
            <person name="Ritter A."/>
            <person name="Rousvoal S."/>
            <person name="Samanta M."/>
            <person name="Samson G."/>
            <person name="Schroeder D.C."/>
            <person name="Segurens B."/>
            <person name="Strittmatter M."/>
            <person name="Tonon T."/>
            <person name="Tregear J.W."/>
            <person name="Valentin K."/>
            <person name="von Dassow P."/>
            <person name="Yamagishi T."/>
            <person name="Van de Peer Y."/>
            <person name="Wincker P."/>
        </authorList>
    </citation>
    <scope>NUCLEOTIDE SEQUENCE [LARGE SCALE GENOMIC DNA]</scope>
    <source>
        <strain evidence="5">Ec32 / CCAP1310/4</strain>
    </source>
</reference>
<keyword evidence="2" id="KW-0472">Membrane</keyword>
<dbReference type="InParanoid" id="D7G131"/>
<organism evidence="4 5">
    <name type="scientific">Ectocarpus siliculosus</name>
    <name type="common">Brown alga</name>
    <name type="synonym">Conferva siliculosa</name>
    <dbReference type="NCBI Taxonomy" id="2880"/>
    <lineage>
        <taxon>Eukaryota</taxon>
        <taxon>Sar</taxon>
        <taxon>Stramenopiles</taxon>
        <taxon>Ochrophyta</taxon>
        <taxon>PX clade</taxon>
        <taxon>Phaeophyceae</taxon>
        <taxon>Ectocarpales</taxon>
        <taxon>Ectocarpaceae</taxon>
        <taxon>Ectocarpus</taxon>
    </lineage>
</organism>
<dbReference type="GO" id="GO:0080120">
    <property type="term" value="P:CAAX-box protein maturation"/>
    <property type="evidence" value="ECO:0007669"/>
    <property type="project" value="UniProtKB-ARBA"/>
</dbReference>
<name>D7G131_ECTSI</name>
<dbReference type="EMBL" id="FN649760">
    <property type="protein sequence ID" value="CBJ33141.1"/>
    <property type="molecule type" value="Genomic_DNA"/>
</dbReference>
<dbReference type="PANTHER" id="PTHR43592:SF15">
    <property type="entry name" value="CAAX AMINO TERMINAL PROTEASE FAMILY PROTEIN"/>
    <property type="match status" value="1"/>
</dbReference>
<feature type="region of interest" description="Disordered" evidence="1">
    <location>
        <begin position="101"/>
        <end position="151"/>
    </location>
</feature>
<dbReference type="InterPro" id="IPR003675">
    <property type="entry name" value="Rce1/LyrA-like_dom"/>
</dbReference>
<evidence type="ECO:0000256" key="1">
    <source>
        <dbReference type="SAM" id="MobiDB-lite"/>
    </source>
</evidence>
<feature type="region of interest" description="Disordered" evidence="1">
    <location>
        <begin position="168"/>
        <end position="196"/>
    </location>
</feature>
<dbReference type="PANTHER" id="PTHR43592">
    <property type="entry name" value="CAAX AMINO TERMINAL PROTEASE"/>
    <property type="match status" value="1"/>
</dbReference>
<accession>D7G131</accession>
<feature type="compositionally biased region" description="Gly residues" evidence="1">
    <location>
        <begin position="171"/>
        <end position="181"/>
    </location>
</feature>
<keyword evidence="2" id="KW-1133">Transmembrane helix</keyword>
<dbReference type="Pfam" id="PF02517">
    <property type="entry name" value="Rce1-like"/>
    <property type="match status" value="1"/>
</dbReference>
<dbReference type="GO" id="GO:0004175">
    <property type="term" value="F:endopeptidase activity"/>
    <property type="evidence" value="ECO:0007669"/>
    <property type="project" value="UniProtKB-ARBA"/>
</dbReference>
<dbReference type="OrthoDB" id="361580at2759"/>
<feature type="transmembrane region" description="Helical" evidence="2">
    <location>
        <begin position="401"/>
        <end position="419"/>
    </location>
</feature>
<feature type="transmembrane region" description="Helical" evidence="2">
    <location>
        <begin position="473"/>
        <end position="496"/>
    </location>
</feature>
<evidence type="ECO:0000313" key="4">
    <source>
        <dbReference type="EMBL" id="CBJ33141.1"/>
    </source>
</evidence>
<proteinExistence type="predicted"/>
<dbReference type="eggNOG" id="ENOG502QR9S">
    <property type="taxonomic scope" value="Eukaryota"/>
</dbReference>
<evidence type="ECO:0000256" key="2">
    <source>
        <dbReference type="SAM" id="Phobius"/>
    </source>
</evidence>
<dbReference type="Proteomes" id="UP000002630">
    <property type="component" value="Unassembled WGS sequence"/>
</dbReference>
<feature type="domain" description="CAAX prenyl protease 2/Lysostaphin resistance protein A-like" evidence="3">
    <location>
        <begin position="454"/>
        <end position="537"/>
    </location>
</feature>
<feature type="transmembrane region" description="Helical" evidence="2">
    <location>
        <begin position="363"/>
        <end position="381"/>
    </location>
</feature>
<feature type="transmembrane region" description="Helical" evidence="2">
    <location>
        <begin position="317"/>
        <end position="343"/>
    </location>
</feature>
<sequence>MRQATDCDERSSLRFQPLLQGRTHRVRQRANNPAARTKLVPHRCRQHGLQDHQRRVPAAALRAATFSGSPTTDRRNRNSNAKQVAGVLSTAGGRFSRLFAAADPSSAAEPAEEGDASTPETPLPPAAAAVRSDANGKSVSPGASDAATGQTGGEAGAAAAAAAAVSVENKGTGGGRGGGKGVAVTEGERKQTAGPPAWAPRWAVHMHPAGQATLSIGLYFFHMLHLSKSGLTFPIQLIPNNHGLFHSVGLDTAAGFAVLGVAAWSRLRSGLPLFPPLGGRGVEGKGKGGGKAGAKSGARERVKVPWKLEGARVKKKLPLTFTVLIFAYFLSGLGSTVCEYLLYGLSYLGVGMSVAMHRSLQVLLSHLVWVYMGVRILSMAVRSFFDTEKGSWVGMKWRSNWLWWVVGGYFVSSSLFNMADLANQFLCPLPPDTESVVVKIINPENNDIAAMAVGSIAPCMTAPWWEEVLYRGFLLPALTLYLPLKAALPAGSFLFAAHHMNLQAMLPLSVLGLVWSLLYLYSGNLLVTVLIHAMWNSRVFLGSLLGL</sequence>
<dbReference type="STRING" id="2880.D7G131"/>
<feature type="transmembrane region" description="Helical" evidence="2">
    <location>
        <begin position="508"/>
        <end position="535"/>
    </location>
</feature>